<accession>A0A4R0H7M9</accession>
<dbReference type="AlphaFoldDB" id="A0A4R0H7M9"/>
<reference evidence="1 2" key="1">
    <citation type="submission" date="2019-02" db="EMBL/GenBank/DDBJ databases">
        <title>Kribbella capetownensis sp. nov. and Kribbella speibonae sp. nov., isolated from soil.</title>
        <authorList>
            <person name="Curtis S.M."/>
            <person name="Norton I."/>
            <person name="Everest G.J."/>
            <person name="Meyers P.R."/>
        </authorList>
    </citation>
    <scope>NUCLEOTIDE SEQUENCE [LARGE SCALE GENOMIC DNA]</scope>
    <source>
        <strain evidence="1 2">KCTC 29219</strain>
    </source>
</reference>
<sequence>MRFDEFYAERSTVVGAADDIPAFKAGVERLRQLAATVDDEPAKAQRYLEATERMLLEVTAPHSETVERAFDVLLRARRLPTGTPAEQRAHVESGIAEIARLADAAPTDDEREAALDMNSALLRVLERIEHR</sequence>
<evidence type="ECO:0000313" key="1">
    <source>
        <dbReference type="EMBL" id="TCC03679.1"/>
    </source>
</evidence>
<dbReference type="RefSeq" id="WP_131344258.1">
    <property type="nucleotide sequence ID" value="NZ_SJJZ01000004.1"/>
</dbReference>
<comment type="caution">
    <text evidence="1">The sequence shown here is derived from an EMBL/GenBank/DDBJ whole genome shotgun (WGS) entry which is preliminary data.</text>
</comment>
<dbReference type="OrthoDB" id="3830252at2"/>
<dbReference type="Proteomes" id="UP000292346">
    <property type="component" value="Unassembled WGS sequence"/>
</dbReference>
<dbReference type="EMBL" id="SJJZ01000004">
    <property type="protein sequence ID" value="TCC03679.1"/>
    <property type="molecule type" value="Genomic_DNA"/>
</dbReference>
<organism evidence="1 2">
    <name type="scientific">Kribbella soli</name>
    <dbReference type="NCBI Taxonomy" id="1124743"/>
    <lineage>
        <taxon>Bacteria</taxon>
        <taxon>Bacillati</taxon>
        <taxon>Actinomycetota</taxon>
        <taxon>Actinomycetes</taxon>
        <taxon>Propionibacteriales</taxon>
        <taxon>Kribbellaceae</taxon>
        <taxon>Kribbella</taxon>
    </lineage>
</organism>
<keyword evidence="2" id="KW-1185">Reference proteome</keyword>
<protein>
    <submittedName>
        <fullName evidence="1">Uncharacterized protein</fullName>
    </submittedName>
</protein>
<proteinExistence type="predicted"/>
<gene>
    <name evidence="1" type="ORF">E0H45_31620</name>
</gene>
<name>A0A4R0H7M9_9ACTN</name>
<evidence type="ECO:0000313" key="2">
    <source>
        <dbReference type="Proteomes" id="UP000292346"/>
    </source>
</evidence>